<evidence type="ECO:0000313" key="10">
    <source>
        <dbReference type="Proteomes" id="UP001165120"/>
    </source>
</evidence>
<organism evidence="9 10">
    <name type="scientific">Candida boidinii</name>
    <name type="common">Yeast</name>
    <dbReference type="NCBI Taxonomy" id="5477"/>
    <lineage>
        <taxon>Eukaryota</taxon>
        <taxon>Fungi</taxon>
        <taxon>Dikarya</taxon>
        <taxon>Ascomycota</taxon>
        <taxon>Saccharomycotina</taxon>
        <taxon>Pichiomycetes</taxon>
        <taxon>Pichiales</taxon>
        <taxon>Pichiaceae</taxon>
        <taxon>Ogataea</taxon>
        <taxon>Ogataea/Candida clade</taxon>
    </lineage>
</organism>
<dbReference type="FunFam" id="1.10.260.100:FF:000004">
    <property type="entry name" value="Putative stress-induced-phosphoprotein 1"/>
    <property type="match status" value="1"/>
</dbReference>
<feature type="region of interest" description="Disordered" evidence="7">
    <location>
        <begin position="199"/>
        <end position="259"/>
    </location>
</feature>
<comment type="subcellular location">
    <subcellularLocation>
        <location evidence="1">Cytoplasm</location>
    </subcellularLocation>
</comment>
<dbReference type="SUPFAM" id="SSF48452">
    <property type="entry name" value="TPR-like"/>
    <property type="match status" value="3"/>
</dbReference>
<dbReference type="InterPro" id="IPR006636">
    <property type="entry name" value="STI1_HS-bd"/>
</dbReference>
<feature type="repeat" description="TPR" evidence="6">
    <location>
        <begin position="72"/>
        <end position="105"/>
    </location>
</feature>
<dbReference type="InterPro" id="IPR041243">
    <property type="entry name" value="STI1/HOP_DP"/>
</dbReference>
<dbReference type="Gene3D" id="1.10.260.100">
    <property type="match status" value="2"/>
</dbReference>
<dbReference type="InterPro" id="IPR058209">
    <property type="entry name" value="TPR_BSK1_C"/>
</dbReference>
<dbReference type="SMART" id="SM00028">
    <property type="entry name" value="TPR"/>
    <property type="match status" value="9"/>
</dbReference>
<dbReference type="InterPro" id="IPR019734">
    <property type="entry name" value="TPR_rpt"/>
</dbReference>
<protein>
    <submittedName>
        <fullName evidence="9">Unnamed protein product</fullName>
    </submittedName>
</protein>
<feature type="repeat" description="TPR" evidence="6">
    <location>
        <begin position="3"/>
        <end position="36"/>
    </location>
</feature>
<dbReference type="GO" id="GO:0005737">
    <property type="term" value="C:cytoplasm"/>
    <property type="evidence" value="ECO:0007669"/>
    <property type="project" value="UniProtKB-SubCell"/>
</dbReference>
<keyword evidence="3" id="KW-0677">Repeat</keyword>
<dbReference type="EMBL" id="BSXN01000767">
    <property type="protein sequence ID" value="GME69750.1"/>
    <property type="molecule type" value="Genomic_DNA"/>
</dbReference>
<sequence length="585" mass="64590">MSAEEFKAQGNAAFSAKDFDTAIDFFTKAIEASPTPNHVLYSNRSACYASKKDFQKALDDAEECVKINPTWAKGYNRVGAAQFGLDELESAETSYKKALELDPSNAMAKSGLQSVEDMLEASAPNPMGMGKIFSDPMLITKLKTNPKTASLMQDPELVAKVQKLQANPSSMSQDLFTDPRLMTVVATLLGIDLSSIPGGGPAASSAAAAASTSAPDSTSSDVPMTDAEPAKAEPKKSAPEPETKSEPEEKDTAAEGKKAADEFKQQGNALYKQHKFDEAIEFYNKAWEAYKDVTYLNNRAAAEFEKGDYETAIKTCLTAVEEGRDMRADYKLIAKSFSRIGNSYLKLDKLKEAVEYFEKSLTEHRTPDILNKLRATEREIKKRETDAYFDEEKAEEARLQGKEYFTKADWPNAVKAYTEMIKRNPNDARGYSNRAAALAKLMSFPDAIRDCDEAIKRDPNFLRAFIRKANAQIAVKDFKGCLDTLAKAKDVDAKTNGGKSAYEIEQLTSKALSQRFAPIDGETQEQTLQRVGQDPEIQEILSDPVMNSILQQAQNNPAALQEHMKNPQVYQKIITLMAAGIIRTH</sequence>
<evidence type="ECO:0000256" key="4">
    <source>
        <dbReference type="ARBA" id="ARBA00022803"/>
    </source>
</evidence>
<dbReference type="Pfam" id="PF13432">
    <property type="entry name" value="TPR_16"/>
    <property type="match status" value="1"/>
</dbReference>
<evidence type="ECO:0000259" key="8">
    <source>
        <dbReference type="SMART" id="SM00727"/>
    </source>
</evidence>
<gene>
    <name evidence="9" type="ORF">Cboi02_000253200</name>
</gene>
<dbReference type="AlphaFoldDB" id="A0A9W6SY11"/>
<accession>A0A9W6SY11</accession>
<proteinExistence type="predicted"/>
<dbReference type="PROSITE" id="PS50293">
    <property type="entry name" value="TPR_REGION"/>
    <property type="match status" value="1"/>
</dbReference>
<evidence type="ECO:0000256" key="5">
    <source>
        <dbReference type="ARBA" id="ARBA00064323"/>
    </source>
</evidence>
<name>A0A9W6SY11_CANBO</name>
<dbReference type="FunFam" id="1.10.260.100:FF:000002">
    <property type="entry name" value="Stress-induced-phosphoprotein 1 (Hsp70/Hsp90-organizing)"/>
    <property type="match status" value="1"/>
</dbReference>
<dbReference type="GO" id="GO:0042030">
    <property type="term" value="F:ATPase inhibitor activity"/>
    <property type="evidence" value="ECO:0007669"/>
    <property type="project" value="UniProtKB-ARBA"/>
</dbReference>
<dbReference type="SMART" id="SM00727">
    <property type="entry name" value="STI1"/>
    <property type="match status" value="2"/>
</dbReference>
<keyword evidence="4 6" id="KW-0802">TPR repeat</keyword>
<dbReference type="FunFam" id="1.25.40.10:FF:000010">
    <property type="entry name" value="Stress-induced phosphoprotein 1"/>
    <property type="match status" value="1"/>
</dbReference>
<dbReference type="Gene3D" id="1.25.40.10">
    <property type="entry name" value="Tetratricopeptide repeat domain"/>
    <property type="match status" value="3"/>
</dbReference>
<comment type="caution">
    <text evidence="9">The sequence shown here is derived from an EMBL/GenBank/DDBJ whole genome shotgun (WGS) entry which is preliminary data.</text>
</comment>
<dbReference type="FunFam" id="1.25.40.10:FF:000020">
    <property type="entry name" value="Stress-induced phosphoprotein 1"/>
    <property type="match status" value="1"/>
</dbReference>
<dbReference type="PROSITE" id="PS50005">
    <property type="entry name" value="TPR"/>
    <property type="match status" value="5"/>
</dbReference>
<feature type="compositionally biased region" description="Low complexity" evidence="7">
    <location>
        <begin position="202"/>
        <end position="221"/>
    </location>
</feature>
<evidence type="ECO:0000256" key="7">
    <source>
        <dbReference type="SAM" id="MobiDB-lite"/>
    </source>
</evidence>
<evidence type="ECO:0000256" key="6">
    <source>
        <dbReference type="PROSITE-ProRule" id="PRU00339"/>
    </source>
</evidence>
<dbReference type="GO" id="GO:0051879">
    <property type="term" value="F:Hsp90 protein binding"/>
    <property type="evidence" value="ECO:0007669"/>
    <property type="project" value="TreeGrafter"/>
</dbReference>
<evidence type="ECO:0000256" key="1">
    <source>
        <dbReference type="ARBA" id="ARBA00004496"/>
    </source>
</evidence>
<feature type="compositionally biased region" description="Basic and acidic residues" evidence="7">
    <location>
        <begin position="228"/>
        <end position="259"/>
    </location>
</feature>
<evidence type="ECO:0000256" key="3">
    <source>
        <dbReference type="ARBA" id="ARBA00022737"/>
    </source>
</evidence>
<feature type="domain" description="STI1" evidence="8">
    <location>
        <begin position="135"/>
        <end position="174"/>
    </location>
</feature>
<dbReference type="Pfam" id="PF17830">
    <property type="entry name" value="STI1-HOP_DP"/>
    <property type="match status" value="2"/>
</dbReference>
<feature type="repeat" description="TPR" evidence="6">
    <location>
        <begin position="394"/>
        <end position="427"/>
    </location>
</feature>
<feature type="repeat" description="TPR" evidence="6">
    <location>
        <begin position="260"/>
        <end position="293"/>
    </location>
</feature>
<feature type="domain" description="STI1" evidence="8">
    <location>
        <begin position="534"/>
        <end position="573"/>
    </location>
</feature>
<dbReference type="OrthoDB" id="2423701at2759"/>
<dbReference type="Pfam" id="PF13424">
    <property type="entry name" value="TPR_12"/>
    <property type="match status" value="1"/>
</dbReference>
<comment type="subunit">
    <text evidence="5">Part of a larger complex that includes HSP70, HSP90, and immunophilins.</text>
</comment>
<dbReference type="PANTHER" id="PTHR22904:SF523">
    <property type="entry name" value="STRESS-INDUCED-PHOSPHOPROTEIN 1"/>
    <property type="match status" value="1"/>
</dbReference>
<dbReference type="Proteomes" id="UP001165120">
    <property type="component" value="Unassembled WGS sequence"/>
</dbReference>
<dbReference type="InterPro" id="IPR011990">
    <property type="entry name" value="TPR-like_helical_dom_sf"/>
</dbReference>
<feature type="repeat" description="TPR" evidence="6">
    <location>
        <begin position="334"/>
        <end position="367"/>
    </location>
</feature>
<keyword evidence="2" id="KW-0963">Cytoplasm</keyword>
<keyword evidence="10" id="KW-1185">Reference proteome</keyword>
<dbReference type="PANTHER" id="PTHR22904">
    <property type="entry name" value="TPR REPEAT CONTAINING PROTEIN"/>
    <property type="match status" value="1"/>
</dbReference>
<reference evidence="9" key="1">
    <citation type="submission" date="2023-04" db="EMBL/GenBank/DDBJ databases">
        <title>Candida boidinii NBRC 10035.</title>
        <authorList>
            <person name="Ichikawa N."/>
            <person name="Sato H."/>
            <person name="Tonouchi N."/>
        </authorList>
    </citation>
    <scope>NUCLEOTIDE SEQUENCE</scope>
    <source>
        <strain evidence="9">NBRC 10035</strain>
    </source>
</reference>
<evidence type="ECO:0000313" key="9">
    <source>
        <dbReference type="EMBL" id="GME69750.1"/>
    </source>
</evidence>
<dbReference type="Pfam" id="PF25575">
    <property type="entry name" value="TPR_BSK1_C"/>
    <property type="match status" value="1"/>
</dbReference>
<evidence type="ECO:0000256" key="2">
    <source>
        <dbReference type="ARBA" id="ARBA00022490"/>
    </source>
</evidence>